<sequence length="421" mass="47866">MSQNNKRSIYLVPSSDSDTSIHENELPTQAATTTRNQTNSLISVINRTGTNELYISSQDNLSHEQRWATPELTPLATKHAASKTSFFFSDILSNSGGVDRKTPELPISGHEQLKSSSTLLNANNVTTALTDIIKINNDTSAQQDTIIENNNLLENENNIEIRATTSGSTANLRNTPSNTFIQMPIDRYFPSINRTTQDIGSLHENMMTFRFHCKVIYISPIRTFGQGCRIFDAIVCDMNDEIKVLAFNDEIDRFYDSISLNKNVTIKNGQIKKANELFRIPYTMYEILLLPNSEINVYNVIDFHPIIKITKMQIRDIGQITHGTDVDLEGKIIADRGLYTKTSETNQIIFTRRTLKIKDETGAIYIKIWNTKIDEIPEILMGKTMRIRNGIINQFNDYVSINVSQRTIIQFFKITLTIEHI</sequence>
<feature type="region of interest" description="Disordered" evidence="1">
    <location>
        <begin position="1"/>
        <end position="23"/>
    </location>
</feature>
<evidence type="ECO:0000256" key="1">
    <source>
        <dbReference type="SAM" id="MobiDB-lite"/>
    </source>
</evidence>
<organism evidence="3 4">
    <name type="scientific">Rotaria magnacalcarata</name>
    <dbReference type="NCBI Taxonomy" id="392030"/>
    <lineage>
        <taxon>Eukaryota</taxon>
        <taxon>Metazoa</taxon>
        <taxon>Spiralia</taxon>
        <taxon>Gnathifera</taxon>
        <taxon>Rotifera</taxon>
        <taxon>Eurotatoria</taxon>
        <taxon>Bdelloidea</taxon>
        <taxon>Philodinida</taxon>
        <taxon>Philodinidae</taxon>
        <taxon>Rotaria</taxon>
    </lineage>
</organism>
<accession>A0A819NY90</accession>
<gene>
    <name evidence="3" type="ORF">OVN521_LOCUS15232</name>
    <name evidence="2" type="ORF">UXM345_LOCUS13544</name>
</gene>
<comment type="caution">
    <text evidence="3">The sequence shown here is derived from an EMBL/GenBank/DDBJ whole genome shotgun (WGS) entry which is preliminary data.</text>
</comment>
<evidence type="ECO:0000313" key="4">
    <source>
        <dbReference type="Proteomes" id="UP000663866"/>
    </source>
</evidence>
<name>A0A819NY90_9BILA</name>
<reference evidence="3" key="1">
    <citation type="submission" date="2021-02" db="EMBL/GenBank/DDBJ databases">
        <authorList>
            <person name="Nowell W R."/>
        </authorList>
    </citation>
    <scope>NUCLEOTIDE SEQUENCE</scope>
</reference>
<dbReference type="Gene3D" id="2.40.50.140">
    <property type="entry name" value="Nucleic acid-binding proteins"/>
    <property type="match status" value="2"/>
</dbReference>
<proteinExistence type="predicted"/>
<dbReference type="Proteomes" id="UP000663842">
    <property type="component" value="Unassembled WGS sequence"/>
</dbReference>
<dbReference type="InterPro" id="IPR012340">
    <property type="entry name" value="NA-bd_OB-fold"/>
</dbReference>
<dbReference type="EMBL" id="CAJOBG010002399">
    <property type="protein sequence ID" value="CAF4004226.1"/>
    <property type="molecule type" value="Genomic_DNA"/>
</dbReference>
<keyword evidence="4" id="KW-1185">Reference proteome</keyword>
<evidence type="ECO:0000313" key="2">
    <source>
        <dbReference type="EMBL" id="CAF3954667.1"/>
    </source>
</evidence>
<dbReference type="AlphaFoldDB" id="A0A819NY90"/>
<protein>
    <submittedName>
        <fullName evidence="3">Uncharacterized protein</fullName>
    </submittedName>
</protein>
<dbReference type="SUPFAM" id="SSF50249">
    <property type="entry name" value="Nucleic acid-binding proteins"/>
    <property type="match status" value="2"/>
</dbReference>
<dbReference type="Proteomes" id="UP000663866">
    <property type="component" value="Unassembled WGS sequence"/>
</dbReference>
<dbReference type="EMBL" id="CAJOBF010001474">
    <property type="protein sequence ID" value="CAF3954667.1"/>
    <property type="molecule type" value="Genomic_DNA"/>
</dbReference>
<evidence type="ECO:0000313" key="3">
    <source>
        <dbReference type="EMBL" id="CAF4004226.1"/>
    </source>
</evidence>